<dbReference type="EMBL" id="JABVXQ010000005">
    <property type="protein sequence ID" value="KAF6109678.1"/>
    <property type="molecule type" value="Genomic_DNA"/>
</dbReference>
<dbReference type="AlphaFoldDB" id="A0A834AEU6"/>
<organism evidence="1 2">
    <name type="scientific">Phyllostomus discolor</name>
    <name type="common">pale spear-nosed bat</name>
    <dbReference type="NCBI Taxonomy" id="89673"/>
    <lineage>
        <taxon>Eukaryota</taxon>
        <taxon>Metazoa</taxon>
        <taxon>Chordata</taxon>
        <taxon>Craniata</taxon>
        <taxon>Vertebrata</taxon>
        <taxon>Euteleostomi</taxon>
        <taxon>Mammalia</taxon>
        <taxon>Eutheria</taxon>
        <taxon>Laurasiatheria</taxon>
        <taxon>Chiroptera</taxon>
        <taxon>Yangochiroptera</taxon>
        <taxon>Phyllostomidae</taxon>
        <taxon>Phyllostominae</taxon>
        <taxon>Phyllostomus</taxon>
    </lineage>
</organism>
<evidence type="ECO:0000313" key="1">
    <source>
        <dbReference type="EMBL" id="KAF6109678.1"/>
    </source>
</evidence>
<gene>
    <name evidence="1" type="ORF">HJG60_010909</name>
</gene>
<name>A0A834AEU6_9CHIR</name>
<accession>A0A834AEU6</accession>
<reference evidence="1 2" key="1">
    <citation type="journal article" date="2020" name="Nature">
        <title>Six reference-quality genomes reveal evolution of bat adaptations.</title>
        <authorList>
            <person name="Jebb D."/>
            <person name="Huang Z."/>
            <person name="Pippel M."/>
            <person name="Hughes G.M."/>
            <person name="Lavrichenko K."/>
            <person name="Devanna P."/>
            <person name="Winkler S."/>
            <person name="Jermiin L.S."/>
            <person name="Skirmuntt E.C."/>
            <person name="Katzourakis A."/>
            <person name="Burkitt-Gray L."/>
            <person name="Ray D.A."/>
            <person name="Sullivan K.A.M."/>
            <person name="Roscito J.G."/>
            <person name="Kirilenko B.M."/>
            <person name="Davalos L.M."/>
            <person name="Corthals A.P."/>
            <person name="Power M.L."/>
            <person name="Jones G."/>
            <person name="Ransome R.D."/>
            <person name="Dechmann D.K.N."/>
            <person name="Locatelli A.G."/>
            <person name="Puechmaille S.J."/>
            <person name="Fedrigo O."/>
            <person name="Jarvis E.D."/>
            <person name="Hiller M."/>
            <person name="Vernes S.C."/>
            <person name="Myers E.W."/>
            <person name="Teeling E.C."/>
        </authorList>
    </citation>
    <scope>NUCLEOTIDE SEQUENCE [LARGE SCALE GENOMIC DNA]</scope>
    <source>
        <strain evidence="1">Bat1K_MPI-CBG_1</strain>
    </source>
</reference>
<comment type="caution">
    <text evidence="1">The sequence shown here is derived from an EMBL/GenBank/DDBJ whole genome shotgun (WGS) entry which is preliminary data.</text>
</comment>
<evidence type="ECO:0000313" key="2">
    <source>
        <dbReference type="Proteomes" id="UP000664940"/>
    </source>
</evidence>
<protein>
    <submittedName>
        <fullName evidence="1">Uncharacterized protein</fullName>
    </submittedName>
</protein>
<dbReference type="Proteomes" id="UP000664940">
    <property type="component" value="Unassembled WGS sequence"/>
</dbReference>
<sequence length="129" mass="15393">MKEKGIMLFFFKFCKVEWRPLLPLLCFQPRISETDNLRQHQVINIQRIYFFIKHMHMLLCRVGFLSFPWTVSCFCRQGNSKQFAHLYSGAETSPTQMTSLRMCYLTDRIFSCSTRPCGNFLFLFNVRLI</sequence>
<proteinExistence type="predicted"/>